<organism evidence="2 3">
    <name type="scientific">Paraperlucidibaca wandonensis</name>
    <dbReference type="NCBI Taxonomy" id="1268273"/>
    <lineage>
        <taxon>Bacteria</taxon>
        <taxon>Pseudomonadati</taxon>
        <taxon>Pseudomonadota</taxon>
        <taxon>Gammaproteobacteria</taxon>
        <taxon>Moraxellales</taxon>
        <taxon>Moraxellaceae</taxon>
        <taxon>Paraperlucidibaca</taxon>
    </lineage>
</organism>
<keyword evidence="1" id="KW-0732">Signal</keyword>
<name>A0ABW3HHH2_9GAMM</name>
<accession>A0ABW3HHH2</accession>
<evidence type="ECO:0000313" key="3">
    <source>
        <dbReference type="Proteomes" id="UP001597044"/>
    </source>
</evidence>
<feature type="chain" id="PRO_5045497294" evidence="1">
    <location>
        <begin position="23"/>
        <end position="174"/>
    </location>
</feature>
<sequence>MRVRQIVLALSVAGAFMAPAHAQRWVEYEVIADAGYCGSLPPVFAVTRWSHAKNRHVAMQAPGQLWQWRASTQGRIQQVLFWAQDIKQGVSFTHPLELARAPQAAEFERLLKSPKQPFSLACGGTAKPVRQWDAPVKALVASQLIDQADLADMDGNPLARDLLMRMGMSHAHQH</sequence>
<reference evidence="3" key="1">
    <citation type="journal article" date="2019" name="Int. J. Syst. Evol. Microbiol.">
        <title>The Global Catalogue of Microorganisms (GCM) 10K type strain sequencing project: providing services to taxonomists for standard genome sequencing and annotation.</title>
        <authorList>
            <consortium name="The Broad Institute Genomics Platform"/>
            <consortium name="The Broad Institute Genome Sequencing Center for Infectious Disease"/>
            <person name="Wu L."/>
            <person name="Ma J."/>
        </authorList>
    </citation>
    <scope>NUCLEOTIDE SEQUENCE [LARGE SCALE GENOMIC DNA]</scope>
    <source>
        <strain evidence="3">CCUG 63419</strain>
    </source>
</reference>
<dbReference type="RefSeq" id="WP_379070877.1">
    <property type="nucleotide sequence ID" value="NZ_JBHTIT010000001.1"/>
</dbReference>
<gene>
    <name evidence="2" type="ORF">ACFQ0F_07890</name>
</gene>
<dbReference type="Proteomes" id="UP001597044">
    <property type="component" value="Unassembled WGS sequence"/>
</dbReference>
<proteinExistence type="predicted"/>
<keyword evidence="3" id="KW-1185">Reference proteome</keyword>
<evidence type="ECO:0000256" key="1">
    <source>
        <dbReference type="SAM" id="SignalP"/>
    </source>
</evidence>
<comment type="caution">
    <text evidence="2">The sequence shown here is derived from an EMBL/GenBank/DDBJ whole genome shotgun (WGS) entry which is preliminary data.</text>
</comment>
<dbReference type="EMBL" id="JBHTIT010000001">
    <property type="protein sequence ID" value="MFD0950305.1"/>
    <property type="molecule type" value="Genomic_DNA"/>
</dbReference>
<feature type="signal peptide" evidence="1">
    <location>
        <begin position="1"/>
        <end position="22"/>
    </location>
</feature>
<evidence type="ECO:0000313" key="2">
    <source>
        <dbReference type="EMBL" id="MFD0950305.1"/>
    </source>
</evidence>
<protein>
    <submittedName>
        <fullName evidence="2">Uncharacterized protein</fullName>
    </submittedName>
</protein>